<keyword evidence="2" id="KW-1185">Reference proteome</keyword>
<comment type="caution">
    <text evidence="1">The sequence shown here is derived from an EMBL/GenBank/DDBJ whole genome shotgun (WGS) entry which is preliminary data.</text>
</comment>
<accession>A0AAD9K244</accession>
<reference evidence="1" key="1">
    <citation type="journal article" date="2023" name="Mol. Biol. Evol.">
        <title>Third-Generation Sequencing Reveals the Adaptive Role of the Epigenome in Three Deep-Sea Polychaetes.</title>
        <authorList>
            <person name="Perez M."/>
            <person name="Aroh O."/>
            <person name="Sun Y."/>
            <person name="Lan Y."/>
            <person name="Juniper S.K."/>
            <person name="Young C.R."/>
            <person name="Angers B."/>
            <person name="Qian P.Y."/>
        </authorList>
    </citation>
    <scope>NUCLEOTIDE SEQUENCE</scope>
    <source>
        <strain evidence="1">P08H-3</strain>
    </source>
</reference>
<evidence type="ECO:0000313" key="1">
    <source>
        <dbReference type="EMBL" id="KAK2163116.1"/>
    </source>
</evidence>
<dbReference type="AlphaFoldDB" id="A0AAD9K244"/>
<gene>
    <name evidence="1" type="ORF">LSH36_85g03026</name>
</gene>
<protein>
    <submittedName>
        <fullName evidence="1">Uncharacterized protein</fullName>
    </submittedName>
</protein>
<sequence length="93" mass="10677">MKHPVINQSFFMSPTDPIEIPRNTMSLKPKNSSGHDGVSSKFPKTLNQSRCIPICIITNKSLQTGDVRRSMKIAKSIWEITGQFPHYLHYQKY</sequence>
<dbReference type="EMBL" id="JAODUP010000085">
    <property type="protein sequence ID" value="KAK2163116.1"/>
    <property type="molecule type" value="Genomic_DNA"/>
</dbReference>
<organism evidence="1 2">
    <name type="scientific">Paralvinella palmiformis</name>
    <dbReference type="NCBI Taxonomy" id="53620"/>
    <lineage>
        <taxon>Eukaryota</taxon>
        <taxon>Metazoa</taxon>
        <taxon>Spiralia</taxon>
        <taxon>Lophotrochozoa</taxon>
        <taxon>Annelida</taxon>
        <taxon>Polychaeta</taxon>
        <taxon>Sedentaria</taxon>
        <taxon>Canalipalpata</taxon>
        <taxon>Terebellida</taxon>
        <taxon>Terebelliformia</taxon>
        <taxon>Alvinellidae</taxon>
        <taxon>Paralvinella</taxon>
    </lineage>
</organism>
<name>A0AAD9K244_9ANNE</name>
<proteinExistence type="predicted"/>
<evidence type="ECO:0000313" key="2">
    <source>
        <dbReference type="Proteomes" id="UP001208570"/>
    </source>
</evidence>
<dbReference type="Proteomes" id="UP001208570">
    <property type="component" value="Unassembled WGS sequence"/>
</dbReference>